<accession>A0A3B0C0F4</accession>
<name>A0A3B0C0F4_9FLAO</name>
<feature type="domain" description="Sulfatase N-terminal" evidence="5">
    <location>
        <begin position="35"/>
        <end position="342"/>
    </location>
</feature>
<keyword evidence="2" id="KW-0479">Metal-binding</keyword>
<evidence type="ECO:0000259" key="5">
    <source>
        <dbReference type="Pfam" id="PF00884"/>
    </source>
</evidence>
<proteinExistence type="inferred from homology"/>
<dbReference type="InterPro" id="IPR024607">
    <property type="entry name" value="Sulfatase_CS"/>
</dbReference>
<dbReference type="EMBL" id="RBCJ01000005">
    <property type="protein sequence ID" value="RKN78148.1"/>
    <property type="molecule type" value="Genomic_DNA"/>
</dbReference>
<keyword evidence="3" id="KW-0378">Hydrolase</keyword>
<dbReference type="PANTHER" id="PTHR42693">
    <property type="entry name" value="ARYLSULFATASE FAMILY MEMBER"/>
    <property type="match status" value="1"/>
</dbReference>
<dbReference type="InterPro" id="IPR000917">
    <property type="entry name" value="Sulfatase_N"/>
</dbReference>
<evidence type="ECO:0000256" key="4">
    <source>
        <dbReference type="ARBA" id="ARBA00022837"/>
    </source>
</evidence>
<dbReference type="PROSITE" id="PS00523">
    <property type="entry name" value="SULFATASE_1"/>
    <property type="match status" value="1"/>
</dbReference>
<dbReference type="Proteomes" id="UP000276603">
    <property type="component" value="Unassembled WGS sequence"/>
</dbReference>
<keyword evidence="4" id="KW-0106">Calcium</keyword>
<dbReference type="AlphaFoldDB" id="A0A3B0C0F4"/>
<dbReference type="PROSITE" id="PS51257">
    <property type="entry name" value="PROKAR_LIPOPROTEIN"/>
    <property type="match status" value="1"/>
</dbReference>
<evidence type="ECO:0000256" key="3">
    <source>
        <dbReference type="ARBA" id="ARBA00022801"/>
    </source>
</evidence>
<dbReference type="Gene3D" id="3.40.720.10">
    <property type="entry name" value="Alkaline Phosphatase, subunit A"/>
    <property type="match status" value="1"/>
</dbReference>
<comment type="caution">
    <text evidence="6">The sequence shown here is derived from an EMBL/GenBank/DDBJ whole genome shotgun (WGS) entry which is preliminary data.</text>
</comment>
<dbReference type="GO" id="GO:0004065">
    <property type="term" value="F:arylsulfatase activity"/>
    <property type="evidence" value="ECO:0007669"/>
    <property type="project" value="TreeGrafter"/>
</dbReference>
<dbReference type="Gene3D" id="2.60.120.260">
    <property type="entry name" value="Galactose-binding domain-like"/>
    <property type="match status" value="1"/>
</dbReference>
<dbReference type="OrthoDB" id="756520at2"/>
<dbReference type="Pfam" id="PF00884">
    <property type="entry name" value="Sulfatase"/>
    <property type="match status" value="1"/>
</dbReference>
<gene>
    <name evidence="6" type="ORF">D7Z94_21790</name>
</gene>
<comment type="similarity">
    <text evidence="1">Belongs to the sulfatase family.</text>
</comment>
<evidence type="ECO:0000256" key="1">
    <source>
        <dbReference type="ARBA" id="ARBA00008779"/>
    </source>
</evidence>
<dbReference type="InterPro" id="IPR050738">
    <property type="entry name" value="Sulfatase"/>
</dbReference>
<evidence type="ECO:0000313" key="7">
    <source>
        <dbReference type="Proteomes" id="UP000276603"/>
    </source>
</evidence>
<organism evidence="6 7">
    <name type="scientific">Ulvibacterium marinum</name>
    <dbReference type="NCBI Taxonomy" id="2419782"/>
    <lineage>
        <taxon>Bacteria</taxon>
        <taxon>Pseudomonadati</taxon>
        <taxon>Bacteroidota</taxon>
        <taxon>Flavobacteriia</taxon>
        <taxon>Flavobacteriales</taxon>
        <taxon>Flavobacteriaceae</taxon>
        <taxon>Ulvibacterium</taxon>
    </lineage>
</organism>
<dbReference type="SUPFAM" id="SSF53649">
    <property type="entry name" value="Alkaline phosphatase-like"/>
    <property type="match status" value="1"/>
</dbReference>
<keyword evidence="7" id="KW-1185">Reference proteome</keyword>
<sequence length="594" mass="67043">MFKKSIFLCAVILFMAVGCKTDHKESAPIANSKKPNIVLIIADDQGWGDLSSNGNTNLSTPHIDALAKNGVSFKNFYVQPVCSPTRAELLTGRYFPRLGVFDTSAGGERMNLGETTLAEILKGYGYATAAYGKWHNGMQPPYHPNSRGFDDYYGFTSGHWGNYFSPMLERNGEITKGEGFLVDDLTNKGLEFITKHQTKSFFLYLPYNTPHSPMQVPDAYWDRFENKDLALTYHGEEAEDLNFTKAALAMVENIDYNVGRITQKLQELDLEKNTIIIYMTDNGPNGFRWNGGMRGKKGWVDEGGVRSPFFIQWKDSLPAGKEINEIAGAIDILPTLAEMTGVHSKTERPLDGKDLTPLIWSNGKDWQPRLIYNHWGGKTSVRSQKYRLDNENQLYDMENDPGQTTDISKWDQKVADTLIKAKSEWLAEVHPKLPREEDNRPFTLGSPDHQFTQIPARDGIPHGNIERSNRYPNNTFFTNWKSERDSITWNVEVLSDGEFDVTLYYTCEAENTGSTIELSLGNSKVSTKIMEAYNPPLTGMENDRTPRMESYVKDFKPINLGTIALKKGRGNLTLKALEIPGDQAIDVRLLMFSK</sequence>
<evidence type="ECO:0000256" key="2">
    <source>
        <dbReference type="ARBA" id="ARBA00022723"/>
    </source>
</evidence>
<dbReference type="CDD" id="cd16146">
    <property type="entry name" value="ARS_like"/>
    <property type="match status" value="1"/>
</dbReference>
<dbReference type="RefSeq" id="WP_120714045.1">
    <property type="nucleotide sequence ID" value="NZ_RBCJ01000005.1"/>
</dbReference>
<dbReference type="InterPro" id="IPR017850">
    <property type="entry name" value="Alkaline_phosphatase_core_sf"/>
</dbReference>
<reference evidence="6 7" key="1">
    <citation type="submission" date="2018-10" db="EMBL/GenBank/DDBJ databases">
        <title>Ulvibacterium marinum gen. nov., sp. nov., a novel marine bacterium of the family Flavobacteriaceae, isolated from a culture of the green alga Ulva prolifera.</title>
        <authorList>
            <person name="Zhang Z."/>
        </authorList>
    </citation>
    <scope>NUCLEOTIDE SEQUENCE [LARGE SCALE GENOMIC DNA]</scope>
    <source>
        <strain evidence="6 7">CCMM003</strain>
    </source>
</reference>
<evidence type="ECO:0000313" key="6">
    <source>
        <dbReference type="EMBL" id="RKN78148.1"/>
    </source>
</evidence>
<dbReference type="PANTHER" id="PTHR42693:SF53">
    <property type="entry name" value="ENDO-4-O-SULFATASE"/>
    <property type="match status" value="1"/>
</dbReference>
<dbReference type="GO" id="GO:0046872">
    <property type="term" value="F:metal ion binding"/>
    <property type="evidence" value="ECO:0007669"/>
    <property type="project" value="UniProtKB-KW"/>
</dbReference>
<protein>
    <submittedName>
        <fullName evidence="6">N-acetylgalactosamine 6-sulfate sulfatase</fullName>
    </submittedName>
</protein>